<keyword evidence="4" id="KW-0687">Ribonucleoprotein</keyword>
<feature type="domain" description="N-acetyltransferase" evidence="3">
    <location>
        <begin position="3"/>
        <end position="168"/>
    </location>
</feature>
<evidence type="ECO:0000256" key="1">
    <source>
        <dbReference type="ARBA" id="ARBA00022679"/>
    </source>
</evidence>
<dbReference type="InterPro" id="IPR050832">
    <property type="entry name" value="Bact_Acetyltransf"/>
</dbReference>
<reference evidence="4 5" key="1">
    <citation type="submission" date="2018-04" db="EMBL/GenBank/DDBJ databases">
        <title>Genomic Encyclopedia of Archaeal and Bacterial Type Strains, Phase II (KMG-II): from individual species to whole genera.</title>
        <authorList>
            <person name="Goeker M."/>
        </authorList>
    </citation>
    <scope>NUCLEOTIDE SEQUENCE [LARGE SCALE GENOMIC DNA]</scope>
    <source>
        <strain evidence="4 5">DSM 29329</strain>
    </source>
</reference>
<dbReference type="SUPFAM" id="SSF55729">
    <property type="entry name" value="Acyl-CoA N-acyltransferases (Nat)"/>
    <property type="match status" value="1"/>
</dbReference>
<dbReference type="InterPro" id="IPR016181">
    <property type="entry name" value="Acyl_CoA_acyltransferase"/>
</dbReference>
<dbReference type="InterPro" id="IPR000182">
    <property type="entry name" value="GNAT_dom"/>
</dbReference>
<evidence type="ECO:0000313" key="5">
    <source>
        <dbReference type="Proteomes" id="UP000244069"/>
    </source>
</evidence>
<dbReference type="PANTHER" id="PTHR43877">
    <property type="entry name" value="AMINOALKYLPHOSPHONATE N-ACETYLTRANSFERASE-RELATED-RELATED"/>
    <property type="match status" value="1"/>
</dbReference>
<sequence length="176" mass="19882">MTVMVRPLRAEDEAEWRRLWAGYLAFYESAVSEEVYATTFARLLDPARVQQAGLVAEDAGRLVGLVHVVWHAHNWKLEDICYLQDLYVDPEVRGTGAGRALIEAVYAEADARGTPSVYWMTQDFNTQARKLYDRIGVLTPFIKYQGFDAVTAPRRHRCAKVGSQQSLMGGGHVKDY</sequence>
<dbReference type="GO" id="GO:0005840">
    <property type="term" value="C:ribosome"/>
    <property type="evidence" value="ECO:0007669"/>
    <property type="project" value="UniProtKB-KW"/>
</dbReference>
<protein>
    <submittedName>
        <fullName evidence="4">Ribosomal protein S18 acetylase RimI-like enzyme</fullName>
    </submittedName>
</protein>
<dbReference type="Pfam" id="PF00583">
    <property type="entry name" value="Acetyltransf_1"/>
    <property type="match status" value="1"/>
</dbReference>
<feature type="non-terminal residue" evidence="4">
    <location>
        <position position="176"/>
    </location>
</feature>
<proteinExistence type="predicted"/>
<keyword evidence="5" id="KW-1185">Reference proteome</keyword>
<accession>A0A2T6AQW0</accession>
<gene>
    <name evidence="4" type="ORF">C8N44_1171</name>
</gene>
<keyword evidence="1" id="KW-0808">Transferase</keyword>
<dbReference type="EMBL" id="QBKN01000017">
    <property type="protein sequence ID" value="PTX46218.1"/>
    <property type="molecule type" value="Genomic_DNA"/>
</dbReference>
<organism evidence="4 5">
    <name type="scientific">Allosediminivita pacifica</name>
    <dbReference type="NCBI Taxonomy" id="1267769"/>
    <lineage>
        <taxon>Bacteria</taxon>
        <taxon>Pseudomonadati</taxon>
        <taxon>Pseudomonadota</taxon>
        <taxon>Alphaproteobacteria</taxon>
        <taxon>Rhodobacterales</taxon>
        <taxon>Paracoccaceae</taxon>
        <taxon>Allosediminivita</taxon>
    </lineage>
</organism>
<evidence type="ECO:0000259" key="3">
    <source>
        <dbReference type="PROSITE" id="PS51186"/>
    </source>
</evidence>
<comment type="caution">
    <text evidence="4">The sequence shown here is derived from an EMBL/GenBank/DDBJ whole genome shotgun (WGS) entry which is preliminary data.</text>
</comment>
<dbReference type="AlphaFoldDB" id="A0A2T6AQW0"/>
<dbReference type="CDD" id="cd04301">
    <property type="entry name" value="NAT_SF"/>
    <property type="match status" value="1"/>
</dbReference>
<evidence type="ECO:0000256" key="2">
    <source>
        <dbReference type="ARBA" id="ARBA00023315"/>
    </source>
</evidence>
<name>A0A2T6AQW0_9RHOB</name>
<dbReference type="PROSITE" id="PS51186">
    <property type="entry name" value="GNAT"/>
    <property type="match status" value="1"/>
</dbReference>
<dbReference type="GO" id="GO:0016747">
    <property type="term" value="F:acyltransferase activity, transferring groups other than amino-acyl groups"/>
    <property type="evidence" value="ECO:0007669"/>
    <property type="project" value="InterPro"/>
</dbReference>
<keyword evidence="4" id="KW-0689">Ribosomal protein</keyword>
<dbReference type="Gene3D" id="3.40.630.30">
    <property type="match status" value="1"/>
</dbReference>
<dbReference type="Proteomes" id="UP000244069">
    <property type="component" value="Unassembled WGS sequence"/>
</dbReference>
<keyword evidence="2" id="KW-0012">Acyltransferase</keyword>
<evidence type="ECO:0000313" key="4">
    <source>
        <dbReference type="EMBL" id="PTX46218.1"/>
    </source>
</evidence>
<dbReference type="OrthoDB" id="9805924at2"/>